<dbReference type="InterPro" id="IPR000792">
    <property type="entry name" value="Tscrpt_reg_LuxR_C"/>
</dbReference>
<dbReference type="Gene3D" id="1.10.10.10">
    <property type="entry name" value="Winged helix-like DNA-binding domain superfamily/Winged helix DNA-binding domain"/>
    <property type="match status" value="1"/>
</dbReference>
<name>A0ABU8SBI9_9SPHN</name>
<keyword evidence="3" id="KW-1185">Reference proteome</keyword>
<gene>
    <name evidence="2" type="ORF">WG900_15585</name>
</gene>
<accession>A0ABU8SBI9</accession>
<evidence type="ECO:0000259" key="1">
    <source>
        <dbReference type="SMART" id="SM00421"/>
    </source>
</evidence>
<feature type="domain" description="HTH luxR-type" evidence="1">
    <location>
        <begin position="270"/>
        <end position="327"/>
    </location>
</feature>
<dbReference type="EMBL" id="JBBHJY010000008">
    <property type="protein sequence ID" value="MEJ6011341.1"/>
    <property type="molecule type" value="Genomic_DNA"/>
</dbReference>
<dbReference type="InterPro" id="IPR016032">
    <property type="entry name" value="Sig_transdc_resp-reg_C-effctor"/>
</dbReference>
<dbReference type="SUPFAM" id="SSF46894">
    <property type="entry name" value="C-terminal effector domain of the bipartite response regulators"/>
    <property type="match status" value="1"/>
</dbReference>
<dbReference type="Proteomes" id="UP001379235">
    <property type="component" value="Unassembled WGS sequence"/>
</dbReference>
<dbReference type="RefSeq" id="WP_339968477.1">
    <property type="nucleotide sequence ID" value="NZ_JBBHJY010000008.1"/>
</dbReference>
<evidence type="ECO:0000313" key="3">
    <source>
        <dbReference type="Proteomes" id="UP001379235"/>
    </source>
</evidence>
<organism evidence="2 3">
    <name type="scientific">Novosphingobium aquae</name>
    <dbReference type="NCBI Taxonomy" id="3133435"/>
    <lineage>
        <taxon>Bacteria</taxon>
        <taxon>Pseudomonadati</taxon>
        <taxon>Pseudomonadota</taxon>
        <taxon>Alphaproteobacteria</taxon>
        <taxon>Sphingomonadales</taxon>
        <taxon>Sphingomonadaceae</taxon>
        <taxon>Novosphingobium</taxon>
    </lineage>
</organism>
<dbReference type="InterPro" id="IPR036388">
    <property type="entry name" value="WH-like_DNA-bd_sf"/>
</dbReference>
<sequence>MLTDAEFVTLLFRPSGRPLDETLHMFSGAATDQEVLENYYQPHSSMDFLGALEMEEGRVYHFDELYPPRNPALTKFYEELVVPSGIRACRMLRVMEPSGVSAWLAISRTAGDFGANADAILKVVAPVLRGALRNFVALEHSRFAAKVAGDAMRGLRFGWMALDAEGHIVDHDSEAGSVFVLSKILSKSPGGRLEVHSQSLKTSIFSAIRDLAQGKGKARAFTLSQEPWLDMLIMPAAATGLSASPRAAVIAYVHGDSWLAADRCDQLTELFGLTRSEAKLALALSRGMNIAGAAEHLGIKEATARKCTKQIYAKTGAAGLPDLVRIVMRSVLALAPRD</sequence>
<dbReference type="SMART" id="SM00421">
    <property type="entry name" value="HTH_LUXR"/>
    <property type="match status" value="1"/>
</dbReference>
<evidence type="ECO:0000313" key="2">
    <source>
        <dbReference type="EMBL" id="MEJ6011341.1"/>
    </source>
</evidence>
<proteinExistence type="predicted"/>
<protein>
    <submittedName>
        <fullName evidence="2">Helix-turn-helix transcriptional regulator</fullName>
    </submittedName>
</protein>
<comment type="caution">
    <text evidence="2">The sequence shown here is derived from an EMBL/GenBank/DDBJ whole genome shotgun (WGS) entry which is preliminary data.</text>
</comment>
<reference evidence="2 3" key="1">
    <citation type="submission" date="2024-03" db="EMBL/GenBank/DDBJ databases">
        <authorList>
            <person name="Jo J.-H."/>
        </authorList>
    </citation>
    <scope>NUCLEOTIDE SEQUENCE [LARGE SCALE GENOMIC DNA]</scope>
    <source>
        <strain evidence="2 3">AS3R-12</strain>
    </source>
</reference>